<dbReference type="AlphaFoldDB" id="A0A7G9YPI5"/>
<gene>
    <name evidence="1" type="ORF">GKKIKBAN_00033</name>
</gene>
<organism evidence="1">
    <name type="scientific">Candidatus Methanogaster sp. ANME-2c ERB4</name>
    <dbReference type="NCBI Taxonomy" id="2759911"/>
    <lineage>
        <taxon>Archaea</taxon>
        <taxon>Methanobacteriati</taxon>
        <taxon>Methanobacteriota</taxon>
        <taxon>Stenosarchaea group</taxon>
        <taxon>Methanomicrobia</taxon>
        <taxon>Methanosarcinales</taxon>
        <taxon>ANME-2 cluster</taxon>
        <taxon>Candidatus Methanogasteraceae</taxon>
        <taxon>Candidatus Methanogaster</taxon>
    </lineage>
</organism>
<protein>
    <submittedName>
        <fullName evidence="1">Uncharacterized protein</fullName>
    </submittedName>
</protein>
<dbReference type="Gene3D" id="3.40.50.300">
    <property type="entry name" value="P-loop containing nucleotide triphosphate hydrolases"/>
    <property type="match status" value="1"/>
</dbReference>
<proteinExistence type="predicted"/>
<dbReference type="InterPro" id="IPR027417">
    <property type="entry name" value="P-loop_NTPase"/>
</dbReference>
<reference evidence="1" key="1">
    <citation type="submission" date="2020-06" db="EMBL/GenBank/DDBJ databases">
        <title>Unique genomic features of the anaerobic methanotrophic archaea.</title>
        <authorList>
            <person name="Chadwick G.L."/>
            <person name="Skennerton C.T."/>
            <person name="Laso-Perez R."/>
            <person name="Leu A.O."/>
            <person name="Speth D.R."/>
            <person name="Yu H."/>
            <person name="Morgan-Lang C."/>
            <person name="Hatzenpichler R."/>
            <person name="Goudeau D."/>
            <person name="Malmstrom R."/>
            <person name="Brazelton W.J."/>
            <person name="Woyke T."/>
            <person name="Hallam S.J."/>
            <person name="Tyson G.W."/>
            <person name="Wegener G."/>
            <person name="Boetius A."/>
            <person name="Orphan V."/>
        </authorList>
    </citation>
    <scope>NUCLEOTIDE SEQUENCE</scope>
</reference>
<sequence>MGRHSVLECDDSIKPYFEPVMALASRGQHVLTRREILKYITSDTGTRAREIQYLLNVAEIDDVRKALVKVQNSLKKERQTAEHAVETAKGAVNATIQEQNFQEDKVLQFVNQNRTVLGGQEISTPHFKELKTELTPPNQISKEKTVNVAIVERDIRNLQNVTLEQNQTEIREKDKELREVITTIRSDPRLLQALNRQQLTELGISMIDESGRCPLCDTPWPEGELREYLEQRLSASEKASQYKEVTLDFSTFIAGYVNNTLGSLQKIIETLQITGDEKESAELTLWFNELEKLSSALNEAIEKYPISDFDLDRVKRMLAPDNIVEHLNHIHAIVKGKSSQITPEQVAWDFLTRLEENLKALEQALNKLEISDMSYKRAVILLDSFEKARDSVLGTLYEGVKDRFVELYKALHGSDETGFTANIAPDGAALNFEVDFYGRGTHSPHALHSEGHQDSMGLCLYLALSDRLAEGLIDLVILDDVVMSVDVGHRRDLCRVLASSFPNRQFLITTHDKTWANQLKSEGVIGQQGVVEFYNWNIDTGPQVSYQVDLWERIEEDVQRNDVSSAAARLRRGLEQYFGMVCDTLQVPVRYKLNGQLDLGDFTIPLMNKYRELVKKARKSAISWNNTELQMEFDEIDSIRKEVYTRTYAEQWALNANVHYNNWINFSENDFRPVAEAFQDLCGLFMCTHCGGMLSVATTGTKSVGIRCNCGRVNWNLTGKSNTA</sequence>
<dbReference type="EMBL" id="MT631399">
    <property type="protein sequence ID" value="QNO49919.1"/>
    <property type="molecule type" value="Genomic_DNA"/>
</dbReference>
<name>A0A7G9YPI5_9EURY</name>
<dbReference type="SUPFAM" id="SSF52540">
    <property type="entry name" value="P-loop containing nucleoside triphosphate hydrolases"/>
    <property type="match status" value="1"/>
</dbReference>
<evidence type="ECO:0000313" key="1">
    <source>
        <dbReference type="EMBL" id="QNO49919.1"/>
    </source>
</evidence>
<accession>A0A7G9YPI5</accession>